<organism evidence="1">
    <name type="scientific">uncultured Caudovirales phage</name>
    <dbReference type="NCBI Taxonomy" id="2100421"/>
    <lineage>
        <taxon>Viruses</taxon>
        <taxon>Duplodnaviria</taxon>
        <taxon>Heunggongvirae</taxon>
        <taxon>Uroviricota</taxon>
        <taxon>Caudoviricetes</taxon>
        <taxon>Peduoviridae</taxon>
        <taxon>Maltschvirus</taxon>
        <taxon>Maltschvirus maltsch</taxon>
    </lineage>
</organism>
<reference evidence="1" key="1">
    <citation type="submission" date="2020-05" db="EMBL/GenBank/DDBJ databases">
        <authorList>
            <person name="Chiriac C."/>
            <person name="Salcher M."/>
            <person name="Ghai R."/>
            <person name="Kavagutti S V."/>
        </authorList>
    </citation>
    <scope>NUCLEOTIDE SEQUENCE</scope>
</reference>
<protein>
    <submittedName>
        <fullName evidence="1">Uncharacterized protein</fullName>
    </submittedName>
</protein>
<proteinExistence type="predicted"/>
<accession>A0A6J5T8Z0</accession>
<gene>
    <name evidence="2" type="ORF">UFOVP228_19</name>
    <name evidence="1" type="ORF">UFOVP47_83</name>
</gene>
<name>A0A6J5T8Z0_9CAUD</name>
<sequence>MKPKNLTEMDHPLSWFTWRKDELDFINARVQLAYEQGRIDGAAVIITDAAAIREAFEKDCL</sequence>
<dbReference type="EMBL" id="LR797820">
    <property type="protein sequence ID" value="CAB4241143.1"/>
    <property type="molecule type" value="Genomic_DNA"/>
</dbReference>
<evidence type="ECO:0000313" key="1">
    <source>
        <dbReference type="EMBL" id="CAB4241143.1"/>
    </source>
</evidence>
<evidence type="ECO:0000313" key="2">
    <source>
        <dbReference type="EMBL" id="CAB5219037.1"/>
    </source>
</evidence>
<dbReference type="EMBL" id="LR798273">
    <property type="protein sequence ID" value="CAB5219037.1"/>
    <property type="molecule type" value="Genomic_DNA"/>
</dbReference>